<comment type="caution">
    <text evidence="2">The sequence shown here is derived from an EMBL/GenBank/DDBJ whole genome shotgun (WGS) entry which is preliminary data.</text>
</comment>
<evidence type="ECO:0000313" key="2">
    <source>
        <dbReference type="EMBL" id="GAA1003630.1"/>
    </source>
</evidence>
<accession>A0ABN1SS12</accession>
<feature type="region of interest" description="Disordered" evidence="1">
    <location>
        <begin position="22"/>
        <end position="91"/>
    </location>
</feature>
<sequence length="91" mass="10147">MSISRGRLPPGVLSVFFDAVSATPPILPRTTDTRLPPRRRRGRGARPHPVSARDPRRRGRRAPRDPLRNAPARHSSHPRGTPCEDAPRHAL</sequence>
<evidence type="ECO:0000313" key="3">
    <source>
        <dbReference type="Proteomes" id="UP001501072"/>
    </source>
</evidence>
<reference evidence="2 3" key="1">
    <citation type="journal article" date="2019" name="Int. J. Syst. Evol. Microbiol.">
        <title>The Global Catalogue of Microorganisms (GCM) 10K type strain sequencing project: providing services to taxonomists for standard genome sequencing and annotation.</title>
        <authorList>
            <consortium name="The Broad Institute Genomics Platform"/>
            <consortium name="The Broad Institute Genome Sequencing Center for Infectious Disease"/>
            <person name="Wu L."/>
            <person name="Ma J."/>
        </authorList>
    </citation>
    <scope>NUCLEOTIDE SEQUENCE [LARGE SCALE GENOMIC DNA]</scope>
    <source>
        <strain evidence="2 3">JCM 11269</strain>
    </source>
</reference>
<keyword evidence="3" id="KW-1185">Reference proteome</keyword>
<protein>
    <submittedName>
        <fullName evidence="2">Uncharacterized protein</fullName>
    </submittedName>
</protein>
<evidence type="ECO:0000256" key="1">
    <source>
        <dbReference type="SAM" id="MobiDB-lite"/>
    </source>
</evidence>
<dbReference type="Proteomes" id="UP001501072">
    <property type="component" value="Unassembled WGS sequence"/>
</dbReference>
<proteinExistence type="predicted"/>
<gene>
    <name evidence="2" type="ORF">GCM10009564_03780</name>
</gene>
<dbReference type="EMBL" id="BAAAHU010000002">
    <property type="protein sequence ID" value="GAA1003630.1"/>
    <property type="molecule type" value="Genomic_DNA"/>
</dbReference>
<name>A0ABN1SS12_9ACTN</name>
<organism evidence="2 3">
    <name type="scientific">Streptomyces thermogriseus</name>
    <dbReference type="NCBI Taxonomy" id="75292"/>
    <lineage>
        <taxon>Bacteria</taxon>
        <taxon>Bacillati</taxon>
        <taxon>Actinomycetota</taxon>
        <taxon>Actinomycetes</taxon>
        <taxon>Kitasatosporales</taxon>
        <taxon>Streptomycetaceae</taxon>
        <taxon>Streptomyces</taxon>
    </lineage>
</organism>
<feature type="compositionally biased region" description="Basic residues" evidence="1">
    <location>
        <begin position="36"/>
        <end position="46"/>
    </location>
</feature>